<dbReference type="EMBL" id="BAABLP010000002">
    <property type="protein sequence ID" value="GAA4741276.1"/>
    <property type="molecule type" value="Genomic_DNA"/>
</dbReference>
<accession>A0ABP8YY32</accession>
<evidence type="ECO:0008006" key="4">
    <source>
        <dbReference type="Google" id="ProtNLM"/>
    </source>
</evidence>
<name>A0ABP8YY32_9MICO</name>
<gene>
    <name evidence="2" type="ORF">GCM10025783_10430</name>
</gene>
<evidence type="ECO:0000313" key="3">
    <source>
        <dbReference type="Proteomes" id="UP001500121"/>
    </source>
</evidence>
<dbReference type="Proteomes" id="UP001500121">
    <property type="component" value="Unassembled WGS sequence"/>
</dbReference>
<evidence type="ECO:0000256" key="1">
    <source>
        <dbReference type="SAM" id="MobiDB-lite"/>
    </source>
</evidence>
<evidence type="ECO:0000313" key="2">
    <source>
        <dbReference type="EMBL" id="GAA4741276.1"/>
    </source>
</evidence>
<reference evidence="3" key="1">
    <citation type="journal article" date="2019" name="Int. J. Syst. Evol. Microbiol.">
        <title>The Global Catalogue of Microorganisms (GCM) 10K type strain sequencing project: providing services to taxonomists for standard genome sequencing and annotation.</title>
        <authorList>
            <consortium name="The Broad Institute Genomics Platform"/>
            <consortium name="The Broad Institute Genome Sequencing Center for Infectious Disease"/>
            <person name="Wu L."/>
            <person name="Ma J."/>
        </authorList>
    </citation>
    <scope>NUCLEOTIDE SEQUENCE [LARGE SCALE GENOMIC DNA]</scope>
    <source>
        <strain evidence="3">JCM 19015</strain>
    </source>
</reference>
<keyword evidence="3" id="KW-1185">Reference proteome</keyword>
<proteinExistence type="predicted"/>
<comment type="caution">
    <text evidence="2">The sequence shown here is derived from an EMBL/GenBank/DDBJ whole genome shotgun (WGS) entry which is preliminary data.</text>
</comment>
<dbReference type="InterPro" id="IPR011335">
    <property type="entry name" value="Restrct_endonuc-II-like"/>
</dbReference>
<sequence length="323" mass="35582">MRSRPDGHLAVGSSPGRDRVGEFPVGAPASSMLPMSVFWTTAELLERGRSPRQIRRAVEQQLVAPVRKGHFVTPGADLDVVRAVRTGGVATATTASRALGLWTPPDPTPGAPAVRAGRARDRLHVAVPRNAARLRDPDDAAAPFRPSPRVVLHWVDEAELVGTGRSRIAHVPLLLRHAFLSLPPEHALAVLDSALHLRFLRNEDIPVLAASLPERLRGVVMAADGRADSGTETIVRYRLRARGLRVEVIVGLRGIGTVDLLVDGRLIIECDGREFHDDDEAFERDRARDLHAARQRYRTLRFTWFMVLFKWPLVEEAVFAALG</sequence>
<dbReference type="SUPFAM" id="SSF52980">
    <property type="entry name" value="Restriction endonuclease-like"/>
    <property type="match status" value="1"/>
</dbReference>
<organism evidence="2 3">
    <name type="scientific">Amnibacterium soli</name>
    <dbReference type="NCBI Taxonomy" id="1282736"/>
    <lineage>
        <taxon>Bacteria</taxon>
        <taxon>Bacillati</taxon>
        <taxon>Actinomycetota</taxon>
        <taxon>Actinomycetes</taxon>
        <taxon>Micrococcales</taxon>
        <taxon>Microbacteriaceae</taxon>
        <taxon>Amnibacterium</taxon>
    </lineage>
</organism>
<feature type="region of interest" description="Disordered" evidence="1">
    <location>
        <begin position="1"/>
        <end position="25"/>
    </location>
</feature>
<dbReference type="Gene3D" id="3.40.960.10">
    <property type="entry name" value="VSR Endonuclease"/>
    <property type="match status" value="1"/>
</dbReference>
<protein>
    <recommendedName>
        <fullName evidence="4">DUF559 domain-containing protein</fullName>
    </recommendedName>
</protein>